<evidence type="ECO:0008006" key="4">
    <source>
        <dbReference type="Google" id="ProtNLM"/>
    </source>
</evidence>
<proteinExistence type="predicted"/>
<dbReference type="AlphaFoldDB" id="A0A8K0SAD6"/>
<evidence type="ECO:0000313" key="2">
    <source>
        <dbReference type="EMBL" id="KAH7262802.1"/>
    </source>
</evidence>
<protein>
    <recommendedName>
        <fullName evidence="4">C2H2-type domain-containing protein</fullName>
    </recommendedName>
</protein>
<sequence>MGRYGAFSLSSNYQMKCQILLTEDITPHSCVEGSQSSDSAHKRRNAGDDEKSASVKKHKAHQKNNSVDDRRANGNDENQNPGGPRRTLCTEDQETTVKRFACLFQKFDPASYNSCASRILVSWDRVLQHLKRKHLLDGEYCPVCRKEFKGNNSEDNKNEHIRARCQPTTAIETGRLIPKEYDELTGIGPGDQVTKWLKGWTILFRGYPEPLSPFAETLLEVNCNLIRGRIPEIVQSFRRNRGQNLTDGDLADLVGQIVDEVERGRLHTTLRQVLQLAPAPLSTGSDTMVAPLEYEVSVDYNTPAPSFGSNLTMVPNIPLSLLESQSSSVIHWPISDMILDEPLPLLEPQSSSVMHWPILDMTSDEPPDGSFHALTTIPDSLDHFTVSQPPMLQWEPPSHEQDPDNIFQQSFDASIFRQSIDSWMQDPNDAVTRFVDFSGNPVLEDGIEDVTNFADNGGPI</sequence>
<evidence type="ECO:0000313" key="3">
    <source>
        <dbReference type="Proteomes" id="UP000813427"/>
    </source>
</evidence>
<reference evidence="2" key="1">
    <citation type="journal article" date="2021" name="Nat. Commun.">
        <title>Genetic determinants of endophytism in the Arabidopsis root mycobiome.</title>
        <authorList>
            <person name="Mesny F."/>
            <person name="Miyauchi S."/>
            <person name="Thiergart T."/>
            <person name="Pickel B."/>
            <person name="Atanasova L."/>
            <person name="Karlsson M."/>
            <person name="Huettel B."/>
            <person name="Barry K.W."/>
            <person name="Haridas S."/>
            <person name="Chen C."/>
            <person name="Bauer D."/>
            <person name="Andreopoulos W."/>
            <person name="Pangilinan J."/>
            <person name="LaButti K."/>
            <person name="Riley R."/>
            <person name="Lipzen A."/>
            <person name="Clum A."/>
            <person name="Drula E."/>
            <person name="Henrissat B."/>
            <person name="Kohler A."/>
            <person name="Grigoriev I.V."/>
            <person name="Martin F.M."/>
            <person name="Hacquard S."/>
        </authorList>
    </citation>
    <scope>NUCLEOTIDE SEQUENCE</scope>
    <source>
        <strain evidence="2">MPI-SDFR-AT-0068</strain>
    </source>
</reference>
<organism evidence="2 3">
    <name type="scientific">Fusarium tricinctum</name>
    <dbReference type="NCBI Taxonomy" id="61284"/>
    <lineage>
        <taxon>Eukaryota</taxon>
        <taxon>Fungi</taxon>
        <taxon>Dikarya</taxon>
        <taxon>Ascomycota</taxon>
        <taxon>Pezizomycotina</taxon>
        <taxon>Sordariomycetes</taxon>
        <taxon>Hypocreomycetidae</taxon>
        <taxon>Hypocreales</taxon>
        <taxon>Nectriaceae</taxon>
        <taxon>Fusarium</taxon>
        <taxon>Fusarium tricinctum species complex</taxon>
    </lineage>
</organism>
<comment type="caution">
    <text evidence="2">The sequence shown here is derived from an EMBL/GenBank/DDBJ whole genome shotgun (WGS) entry which is preliminary data.</text>
</comment>
<accession>A0A8K0SAD6</accession>
<evidence type="ECO:0000256" key="1">
    <source>
        <dbReference type="SAM" id="MobiDB-lite"/>
    </source>
</evidence>
<dbReference type="EMBL" id="JAGPXF010000001">
    <property type="protein sequence ID" value="KAH7262802.1"/>
    <property type="molecule type" value="Genomic_DNA"/>
</dbReference>
<keyword evidence="3" id="KW-1185">Reference proteome</keyword>
<dbReference type="OrthoDB" id="4772970at2759"/>
<feature type="region of interest" description="Disordered" evidence="1">
    <location>
        <begin position="30"/>
        <end position="88"/>
    </location>
</feature>
<name>A0A8K0SAD6_9HYPO</name>
<dbReference type="PANTHER" id="PTHR38166:SF1">
    <property type="entry name" value="C2H2-TYPE DOMAIN-CONTAINING PROTEIN"/>
    <property type="match status" value="1"/>
</dbReference>
<gene>
    <name evidence="2" type="ORF">BKA59DRAFT_449021</name>
</gene>
<dbReference type="Proteomes" id="UP000813427">
    <property type="component" value="Unassembled WGS sequence"/>
</dbReference>
<dbReference type="PANTHER" id="PTHR38166">
    <property type="entry name" value="C2H2-TYPE DOMAIN-CONTAINING PROTEIN-RELATED"/>
    <property type="match status" value="1"/>
</dbReference>